<organism evidence="6 7">
    <name type="scientific">Cryptosporangium aurantiacum</name>
    <dbReference type="NCBI Taxonomy" id="134849"/>
    <lineage>
        <taxon>Bacteria</taxon>
        <taxon>Bacillati</taxon>
        <taxon>Actinomycetota</taxon>
        <taxon>Actinomycetes</taxon>
        <taxon>Cryptosporangiales</taxon>
        <taxon>Cryptosporangiaceae</taxon>
        <taxon>Cryptosporangium</taxon>
    </lineage>
</organism>
<dbReference type="PANTHER" id="PTHR42749:SF1">
    <property type="entry name" value="CELL SHAPE-DETERMINING PROTEIN MREB"/>
    <property type="match status" value="1"/>
</dbReference>
<keyword evidence="4" id="KW-0346">Stress response</keyword>
<comment type="similarity">
    <text evidence="1">Belongs to the heat shock protein 70 family.</text>
</comment>
<accession>A0A1M7PBT0</accession>
<dbReference type="Gene3D" id="3.90.640.10">
    <property type="entry name" value="Actin, Chain A, domain 4"/>
    <property type="match status" value="1"/>
</dbReference>
<reference evidence="6 7" key="1">
    <citation type="submission" date="2016-11" db="EMBL/GenBank/DDBJ databases">
        <authorList>
            <person name="Jaros S."/>
            <person name="Januszkiewicz K."/>
            <person name="Wedrychowicz H."/>
        </authorList>
    </citation>
    <scope>NUCLEOTIDE SEQUENCE [LARGE SCALE GENOMIC DNA]</scope>
    <source>
        <strain evidence="6 7">DSM 46144</strain>
    </source>
</reference>
<keyword evidence="5" id="KW-0143">Chaperone</keyword>
<dbReference type="Pfam" id="PF00012">
    <property type="entry name" value="HSP70"/>
    <property type="match status" value="1"/>
</dbReference>
<dbReference type="SUPFAM" id="SSF53067">
    <property type="entry name" value="Actin-like ATPase domain"/>
    <property type="match status" value="2"/>
</dbReference>
<name>A0A1M7PBT0_9ACTN</name>
<dbReference type="GO" id="GO:0005524">
    <property type="term" value="F:ATP binding"/>
    <property type="evidence" value="ECO:0007669"/>
    <property type="project" value="UniProtKB-KW"/>
</dbReference>
<protein>
    <submittedName>
        <fullName evidence="6">Hsp70 protein</fullName>
    </submittedName>
</protein>
<dbReference type="PRINTS" id="PR00301">
    <property type="entry name" value="HEATSHOCK70"/>
</dbReference>
<dbReference type="EMBL" id="FRCS01000003">
    <property type="protein sequence ID" value="SHN14305.1"/>
    <property type="molecule type" value="Genomic_DNA"/>
</dbReference>
<dbReference type="Gene3D" id="3.30.420.40">
    <property type="match status" value="2"/>
</dbReference>
<dbReference type="InterPro" id="IPR018181">
    <property type="entry name" value="Heat_shock_70_CS"/>
</dbReference>
<evidence type="ECO:0000256" key="3">
    <source>
        <dbReference type="ARBA" id="ARBA00022840"/>
    </source>
</evidence>
<dbReference type="PANTHER" id="PTHR42749">
    <property type="entry name" value="CELL SHAPE-DETERMINING PROTEIN MREB"/>
    <property type="match status" value="1"/>
</dbReference>
<evidence type="ECO:0000256" key="4">
    <source>
        <dbReference type="ARBA" id="ARBA00023016"/>
    </source>
</evidence>
<dbReference type="InterPro" id="IPR013126">
    <property type="entry name" value="Hsp_70_fam"/>
</dbReference>
<gene>
    <name evidence="6" type="ORF">SAMN05443668_103175</name>
</gene>
<dbReference type="STRING" id="134849.SAMN05443668_103175"/>
<keyword evidence="3" id="KW-0067">ATP-binding</keyword>
<keyword evidence="2" id="KW-0547">Nucleotide-binding</keyword>
<evidence type="ECO:0000313" key="6">
    <source>
        <dbReference type="EMBL" id="SHN14305.1"/>
    </source>
</evidence>
<dbReference type="InterPro" id="IPR043129">
    <property type="entry name" value="ATPase_NBD"/>
</dbReference>
<evidence type="ECO:0000256" key="5">
    <source>
        <dbReference type="ARBA" id="ARBA00023186"/>
    </source>
</evidence>
<dbReference type="AlphaFoldDB" id="A0A1M7PBT0"/>
<sequence length="323" mass="33984">MLFDGSEILPSAIWRDPASGELLTGRDALHRAQAAPESLEPNPKRCIDDTAVLLGAVEVPVADLLAAILRRVATEAGWTDGDEAVLTCPAEWGPPRRAILAAAARQAGLGTVAMAAEPIAAAAGLLRRAPSEAPVVVYDFGAGTFDASVVQHTAAGLQVLAGRGLTDVGGLDIDAAVAASIEQVYTGRDRPLWQRLTHPETSVDRRARRQWMQEVRAGKEALSRTASTTMFVPLFDDETVLGREEFEGIARPFIAATVEVTRNAIVDAGFAVRDLAAVLLVGGSSRIPLVATMIHRALDVAPTVVERPELAVAAGSLQVPADA</sequence>
<evidence type="ECO:0000256" key="2">
    <source>
        <dbReference type="ARBA" id="ARBA00022741"/>
    </source>
</evidence>
<evidence type="ECO:0000313" key="7">
    <source>
        <dbReference type="Proteomes" id="UP000184440"/>
    </source>
</evidence>
<proteinExistence type="inferred from homology"/>
<dbReference type="Proteomes" id="UP000184440">
    <property type="component" value="Unassembled WGS sequence"/>
</dbReference>
<evidence type="ECO:0000256" key="1">
    <source>
        <dbReference type="ARBA" id="ARBA00007381"/>
    </source>
</evidence>
<dbReference type="GO" id="GO:0140662">
    <property type="term" value="F:ATP-dependent protein folding chaperone"/>
    <property type="evidence" value="ECO:0007669"/>
    <property type="project" value="InterPro"/>
</dbReference>
<dbReference type="PROSITE" id="PS01036">
    <property type="entry name" value="HSP70_3"/>
    <property type="match status" value="1"/>
</dbReference>
<keyword evidence="7" id="KW-1185">Reference proteome</keyword>